<evidence type="ECO:0000313" key="3">
    <source>
        <dbReference type="EMBL" id="MCB2378995.1"/>
    </source>
</evidence>
<reference evidence="3" key="1">
    <citation type="submission" date="2021-10" db="EMBL/GenBank/DDBJ databases">
        <authorList>
            <person name="Dean J.D."/>
            <person name="Kim M.K."/>
            <person name="Newey C.N."/>
            <person name="Stoker T.S."/>
            <person name="Thompson D.W."/>
            <person name="Grose J.H."/>
        </authorList>
    </citation>
    <scope>NUCLEOTIDE SEQUENCE</scope>
    <source>
        <strain evidence="3">BT635</strain>
    </source>
</reference>
<keyword evidence="1" id="KW-0560">Oxidoreductase</keyword>
<protein>
    <submittedName>
        <fullName evidence="3">NAD(P)-binding domain-containing protein</fullName>
    </submittedName>
</protein>
<evidence type="ECO:0000256" key="1">
    <source>
        <dbReference type="ARBA" id="ARBA00023002"/>
    </source>
</evidence>
<dbReference type="RefSeq" id="WP_226187340.1">
    <property type="nucleotide sequence ID" value="NZ_JAJADQ010000008.1"/>
</dbReference>
<feature type="domain" description="Pyrroline-5-carboxylate reductase catalytic N-terminal" evidence="2">
    <location>
        <begin position="38"/>
        <end position="129"/>
    </location>
</feature>
<dbReference type="InterPro" id="IPR028939">
    <property type="entry name" value="P5C_Rdtase_cat_N"/>
</dbReference>
<keyword evidence="4" id="KW-1185">Reference proteome</keyword>
<gene>
    <name evidence="3" type="ORF">LGH70_15445</name>
</gene>
<dbReference type="EMBL" id="JAJADQ010000008">
    <property type="protein sequence ID" value="MCB2378995.1"/>
    <property type="molecule type" value="Genomic_DNA"/>
</dbReference>
<dbReference type="InterPro" id="IPR051267">
    <property type="entry name" value="STEAP_metalloreductase"/>
</dbReference>
<dbReference type="SUPFAM" id="SSF51735">
    <property type="entry name" value="NAD(P)-binding Rossmann-fold domains"/>
    <property type="match status" value="1"/>
</dbReference>
<evidence type="ECO:0000259" key="2">
    <source>
        <dbReference type="Pfam" id="PF03807"/>
    </source>
</evidence>
<dbReference type="PANTHER" id="PTHR14239">
    <property type="entry name" value="DUDULIN-RELATED"/>
    <property type="match status" value="1"/>
</dbReference>
<dbReference type="Gene3D" id="3.40.50.720">
    <property type="entry name" value="NAD(P)-binding Rossmann-like Domain"/>
    <property type="match status" value="1"/>
</dbReference>
<evidence type="ECO:0000313" key="4">
    <source>
        <dbReference type="Proteomes" id="UP001165297"/>
    </source>
</evidence>
<comment type="caution">
    <text evidence="3">The sequence shown here is derived from an EMBL/GenBank/DDBJ whole genome shotgun (WGS) entry which is preliminary data.</text>
</comment>
<organism evidence="3 4">
    <name type="scientific">Hymenobacter nitidus</name>
    <dbReference type="NCBI Taxonomy" id="2880929"/>
    <lineage>
        <taxon>Bacteria</taxon>
        <taxon>Pseudomonadati</taxon>
        <taxon>Bacteroidota</taxon>
        <taxon>Cytophagia</taxon>
        <taxon>Cytophagales</taxon>
        <taxon>Hymenobacteraceae</taxon>
        <taxon>Hymenobacter</taxon>
    </lineage>
</organism>
<dbReference type="Pfam" id="PF03807">
    <property type="entry name" value="F420_oxidored"/>
    <property type="match status" value="1"/>
</dbReference>
<name>A0ABS8AID1_9BACT</name>
<dbReference type="InterPro" id="IPR036291">
    <property type="entry name" value="NAD(P)-bd_dom_sf"/>
</dbReference>
<accession>A0ABS8AID1</accession>
<dbReference type="Proteomes" id="UP001165297">
    <property type="component" value="Unassembled WGS sequence"/>
</dbReference>
<sequence>MPGRIPAKKSKIPPALFNHLHRHVAGAGTTQTIPSMNIGIIGAGHIGSALAVRLTSLGHTVYIANSRGPETLTDVAQKTGATAVMAQEAAQRGTDLLVVTIPLKNIPDLPQDLLAGVPAEVPIIDTSNYYPLLRDGQMPELETGDQTESGWVQQHLGRPVVKVFNNILADHLENNGQPAGTPGRIGLPVASDDAAAKQKVMALVEELGFDAVDGGTMRESWRQQPGGPIYCNDLPADQVKEHLTSLGTERTEAQHAEFLANHAQQEQAMAAQGISLK</sequence>
<proteinExistence type="predicted"/>